<evidence type="ECO:0000313" key="3">
    <source>
        <dbReference type="Proteomes" id="UP001140949"/>
    </source>
</evidence>
<keyword evidence="2" id="KW-0418">Kinase</keyword>
<sequence length="135" mass="14370">MVGDCRRQTRLSGSRGGSDLEFHSGGGSGGEVLETESGGGDPVEFWRKGWISRNTRVVGGMALEKQGSIVEGPYSQGFDAQEARAMVWPKQPRLVEVAVDRLGTVGTTQGSGIVGSTRSISRSWRDLDPPDMTGS</sequence>
<accession>A0AAX6HKY9</accession>
<keyword evidence="2" id="KW-0808">Transferase</keyword>
<dbReference type="Proteomes" id="UP001140949">
    <property type="component" value="Unassembled WGS sequence"/>
</dbReference>
<proteinExistence type="predicted"/>
<evidence type="ECO:0000256" key="1">
    <source>
        <dbReference type="SAM" id="MobiDB-lite"/>
    </source>
</evidence>
<name>A0AAX6HKY9_IRIPA</name>
<comment type="caution">
    <text evidence="2">The sequence shown here is derived from an EMBL/GenBank/DDBJ whole genome shotgun (WGS) entry which is preliminary data.</text>
</comment>
<reference evidence="2" key="2">
    <citation type="submission" date="2023-04" db="EMBL/GenBank/DDBJ databases">
        <authorList>
            <person name="Bruccoleri R.E."/>
            <person name="Oakeley E.J."/>
            <person name="Faust A.-M."/>
            <person name="Dessus-Babus S."/>
            <person name="Altorfer M."/>
            <person name="Burckhardt D."/>
            <person name="Oertli M."/>
            <person name="Naumann U."/>
            <person name="Petersen F."/>
            <person name="Wong J."/>
        </authorList>
    </citation>
    <scope>NUCLEOTIDE SEQUENCE</scope>
    <source>
        <strain evidence="2">GSM-AAB239-AS_SAM_17_03QT</strain>
        <tissue evidence="2">Leaf</tissue>
    </source>
</reference>
<evidence type="ECO:0000313" key="2">
    <source>
        <dbReference type="EMBL" id="KAJ6841347.1"/>
    </source>
</evidence>
<feature type="region of interest" description="Disordered" evidence="1">
    <location>
        <begin position="106"/>
        <end position="135"/>
    </location>
</feature>
<feature type="region of interest" description="Disordered" evidence="1">
    <location>
        <begin position="1"/>
        <end position="42"/>
    </location>
</feature>
<organism evidence="2 3">
    <name type="scientific">Iris pallida</name>
    <name type="common">Sweet iris</name>
    <dbReference type="NCBI Taxonomy" id="29817"/>
    <lineage>
        <taxon>Eukaryota</taxon>
        <taxon>Viridiplantae</taxon>
        <taxon>Streptophyta</taxon>
        <taxon>Embryophyta</taxon>
        <taxon>Tracheophyta</taxon>
        <taxon>Spermatophyta</taxon>
        <taxon>Magnoliopsida</taxon>
        <taxon>Liliopsida</taxon>
        <taxon>Asparagales</taxon>
        <taxon>Iridaceae</taxon>
        <taxon>Iridoideae</taxon>
        <taxon>Irideae</taxon>
        <taxon>Iris</taxon>
    </lineage>
</organism>
<dbReference type="AlphaFoldDB" id="A0AAX6HKY9"/>
<reference evidence="2" key="1">
    <citation type="journal article" date="2023" name="GigaByte">
        <title>Genome assembly of the bearded iris, Iris pallida Lam.</title>
        <authorList>
            <person name="Bruccoleri R.E."/>
            <person name="Oakeley E.J."/>
            <person name="Faust A.M.E."/>
            <person name="Altorfer M."/>
            <person name="Dessus-Babus S."/>
            <person name="Burckhardt D."/>
            <person name="Oertli M."/>
            <person name="Naumann U."/>
            <person name="Petersen F."/>
            <person name="Wong J."/>
        </authorList>
    </citation>
    <scope>NUCLEOTIDE SEQUENCE</scope>
    <source>
        <strain evidence="2">GSM-AAB239-AS_SAM_17_03QT</strain>
    </source>
</reference>
<keyword evidence="3" id="KW-1185">Reference proteome</keyword>
<feature type="compositionally biased region" description="Polar residues" evidence="1">
    <location>
        <begin position="106"/>
        <end position="122"/>
    </location>
</feature>
<protein>
    <submittedName>
        <fullName evidence="2">Proline-rich receptor-like protein kinase PERK3</fullName>
    </submittedName>
</protein>
<keyword evidence="2" id="KW-0675">Receptor</keyword>
<dbReference type="GO" id="GO:0016301">
    <property type="term" value="F:kinase activity"/>
    <property type="evidence" value="ECO:0007669"/>
    <property type="project" value="UniProtKB-KW"/>
</dbReference>
<dbReference type="EMBL" id="JANAVB010008794">
    <property type="protein sequence ID" value="KAJ6841347.1"/>
    <property type="molecule type" value="Genomic_DNA"/>
</dbReference>
<gene>
    <name evidence="2" type="ORF">M6B38_306990</name>
</gene>